<organism evidence="3 4">
    <name type="scientific">Microbacterium pygmaeum</name>
    <dbReference type="NCBI Taxonomy" id="370764"/>
    <lineage>
        <taxon>Bacteria</taxon>
        <taxon>Bacillati</taxon>
        <taxon>Actinomycetota</taxon>
        <taxon>Actinomycetes</taxon>
        <taxon>Micrococcales</taxon>
        <taxon>Microbacteriaceae</taxon>
        <taxon>Microbacterium</taxon>
    </lineage>
</organism>
<comment type="cofactor">
    <cofactor evidence="2">
        <name>Zn(2+)</name>
        <dbReference type="ChEBI" id="CHEBI:29105"/>
    </cofactor>
    <text evidence="2">Binds 2 Zn(2+) ions per subunit. One is catalytic and the other provides a structural contribution.</text>
</comment>
<dbReference type="GO" id="GO:0008270">
    <property type="term" value="F:zinc ion binding"/>
    <property type="evidence" value="ECO:0007669"/>
    <property type="project" value="InterPro"/>
</dbReference>
<feature type="binding site" evidence="2">
    <location>
        <position position="206"/>
    </location>
    <ligand>
        <name>Zn(2+)</name>
        <dbReference type="ChEBI" id="CHEBI:29105"/>
        <label>1</label>
        <note>catalytic</note>
    </ligand>
</feature>
<dbReference type="RefSeq" id="WP_091485065.1">
    <property type="nucleotide sequence ID" value="NZ_LT629692.1"/>
</dbReference>
<dbReference type="SUPFAM" id="SSF51569">
    <property type="entry name" value="Aldolase"/>
    <property type="match status" value="1"/>
</dbReference>
<dbReference type="CDD" id="cd00947">
    <property type="entry name" value="TBP_aldolase_IIB"/>
    <property type="match status" value="1"/>
</dbReference>
<proteinExistence type="predicted"/>
<feature type="binding site" evidence="2">
    <location>
        <position position="136"/>
    </location>
    <ligand>
        <name>Zn(2+)</name>
        <dbReference type="ChEBI" id="CHEBI:29105"/>
        <label>2</label>
    </ligand>
</feature>
<sequence>MTLVSTRSLLTEAANAGEGIAAFNIITLEQLEAVLHAAADADRPVIVQVSENAIQFHLGDPAPILRAATAAIGSSPARASLHLDHSMSLELCKAAAREGASSVMFDASHLDFRDNVAATREAVLWAEGEGILLEAELGAIGGKGGAHAPGIRTDPGEARTFVEDTGAHALAIAVGSVHAQQERTTRLDRDVIEAVRALVDVPLVLHGSSGVPDDELAAAVRSGITKVNIGTALNVAFTGRLREHLVSHEGQSDPRPGLLAAREALAQIVAHLLDVVRSSSQSVGARR</sequence>
<accession>A0A1G7TX27</accession>
<feature type="binding site" evidence="2">
    <location>
        <position position="178"/>
    </location>
    <ligand>
        <name>Zn(2+)</name>
        <dbReference type="ChEBI" id="CHEBI:29105"/>
        <label>1</label>
        <note>catalytic</note>
    </ligand>
</feature>
<dbReference type="AlphaFoldDB" id="A0A1G7TX27"/>
<evidence type="ECO:0000313" key="3">
    <source>
        <dbReference type="EMBL" id="SDG39927.1"/>
    </source>
</evidence>
<dbReference type="Proteomes" id="UP000199009">
    <property type="component" value="Chromosome I"/>
</dbReference>
<name>A0A1G7TX27_9MICO</name>
<keyword evidence="2" id="KW-0862">Zinc</keyword>
<dbReference type="OrthoDB" id="9803995at2"/>
<dbReference type="InterPro" id="IPR000771">
    <property type="entry name" value="FBA_II"/>
</dbReference>
<dbReference type="PIRSF" id="PIRSF001359">
    <property type="entry name" value="F_bP_aldolase_II"/>
    <property type="match status" value="1"/>
</dbReference>
<dbReference type="STRING" id="370764.SAMN04489810_0190"/>
<keyword evidence="4" id="KW-1185">Reference proteome</keyword>
<evidence type="ECO:0000256" key="2">
    <source>
        <dbReference type="PIRSR" id="PIRSR001359-3"/>
    </source>
</evidence>
<dbReference type="InterPro" id="IPR013785">
    <property type="entry name" value="Aldolase_TIM"/>
</dbReference>
<dbReference type="Gene3D" id="3.20.20.70">
    <property type="entry name" value="Aldolase class I"/>
    <property type="match status" value="1"/>
</dbReference>
<dbReference type="EMBL" id="LT629692">
    <property type="protein sequence ID" value="SDG39927.1"/>
    <property type="molecule type" value="Genomic_DNA"/>
</dbReference>
<evidence type="ECO:0000313" key="4">
    <source>
        <dbReference type="Proteomes" id="UP000199009"/>
    </source>
</evidence>
<dbReference type="InterPro" id="IPR050246">
    <property type="entry name" value="Class_II_FBP_aldolase"/>
</dbReference>
<gene>
    <name evidence="3" type="ORF">SAMN04489810_0190</name>
</gene>
<dbReference type="GO" id="GO:0005975">
    <property type="term" value="P:carbohydrate metabolic process"/>
    <property type="evidence" value="ECO:0007669"/>
    <property type="project" value="InterPro"/>
</dbReference>
<evidence type="ECO:0000256" key="1">
    <source>
        <dbReference type="PIRSR" id="PIRSR001359-1"/>
    </source>
</evidence>
<reference evidence="3 4" key="1">
    <citation type="submission" date="2016-10" db="EMBL/GenBank/DDBJ databases">
        <authorList>
            <person name="de Groot N.N."/>
        </authorList>
    </citation>
    <scope>NUCLEOTIDE SEQUENCE [LARGE SCALE GENOMIC DNA]</scope>
    <source>
        <strain evidence="3 4">DSM 23142</strain>
    </source>
</reference>
<dbReference type="GO" id="GO:0016832">
    <property type="term" value="F:aldehyde-lyase activity"/>
    <property type="evidence" value="ECO:0007669"/>
    <property type="project" value="InterPro"/>
</dbReference>
<dbReference type="PANTHER" id="PTHR30304:SF0">
    <property type="entry name" value="D-TAGATOSE-1,6-BISPHOSPHATE ALDOLASE SUBUNIT GATY-RELATED"/>
    <property type="match status" value="1"/>
</dbReference>
<feature type="binding site" evidence="2">
    <location>
        <position position="106"/>
    </location>
    <ligand>
        <name>Zn(2+)</name>
        <dbReference type="ChEBI" id="CHEBI:29105"/>
        <label>2</label>
    </ligand>
</feature>
<dbReference type="Pfam" id="PF01116">
    <property type="entry name" value="F_bP_aldolase"/>
    <property type="match status" value="1"/>
</dbReference>
<protein>
    <submittedName>
        <fullName evidence="3">Fructose-bisphosphate aldolase</fullName>
    </submittedName>
</protein>
<dbReference type="PANTHER" id="PTHR30304">
    <property type="entry name" value="D-TAGATOSE-1,6-BISPHOSPHATE ALDOLASE"/>
    <property type="match status" value="1"/>
</dbReference>
<feature type="active site" description="Proton donor" evidence="1">
    <location>
        <position position="84"/>
    </location>
</feature>
<feature type="binding site" evidence="2">
    <location>
        <position position="85"/>
    </location>
    <ligand>
        <name>Zn(2+)</name>
        <dbReference type="ChEBI" id="CHEBI:29105"/>
        <label>1</label>
        <note>catalytic</note>
    </ligand>
</feature>
<keyword evidence="2" id="KW-0479">Metal-binding</keyword>